<dbReference type="AlphaFoldDB" id="A0A170YQ79"/>
<feature type="non-terminal residue" evidence="1">
    <location>
        <position position="1"/>
    </location>
</feature>
<organism evidence="1">
    <name type="scientific">Triatoma infestans</name>
    <name type="common">Assassin bug</name>
    <dbReference type="NCBI Taxonomy" id="30076"/>
    <lineage>
        <taxon>Eukaryota</taxon>
        <taxon>Metazoa</taxon>
        <taxon>Ecdysozoa</taxon>
        <taxon>Arthropoda</taxon>
        <taxon>Hexapoda</taxon>
        <taxon>Insecta</taxon>
        <taxon>Pterygota</taxon>
        <taxon>Neoptera</taxon>
        <taxon>Paraneoptera</taxon>
        <taxon>Hemiptera</taxon>
        <taxon>Heteroptera</taxon>
        <taxon>Panheteroptera</taxon>
        <taxon>Cimicomorpha</taxon>
        <taxon>Reduviidae</taxon>
        <taxon>Triatominae</taxon>
        <taxon>Triatoma</taxon>
    </lineage>
</organism>
<protein>
    <submittedName>
        <fullName evidence="1">Reverse transcriptase</fullName>
    </submittedName>
</protein>
<proteinExistence type="predicted"/>
<evidence type="ECO:0000313" key="1">
    <source>
        <dbReference type="EMBL" id="JAS00135.1"/>
    </source>
</evidence>
<sequence length="145" mass="16689">LKEDVDVDKWGLGYKIVSQKLGAFKTQLVMDVPTMENIVEALFPSHPVRSDRDFGDVGDFHLFTIRDLEKAVCSLKSKKAPGPDGNPNEVHRTFRRWQASWEDDLRSRWTARLIREIKSWTKRPHGEVDYYVTQLLSGMAISGRT</sequence>
<keyword evidence="1" id="KW-0548">Nucleotidyltransferase</keyword>
<accession>A0A170YQ79</accession>
<keyword evidence="1" id="KW-0808">Transferase</keyword>
<dbReference type="GO" id="GO:0003964">
    <property type="term" value="F:RNA-directed DNA polymerase activity"/>
    <property type="evidence" value="ECO:0007669"/>
    <property type="project" value="UniProtKB-KW"/>
</dbReference>
<keyword evidence="1" id="KW-0695">RNA-directed DNA polymerase</keyword>
<reference evidence="1" key="1">
    <citation type="submission" date="2016-04" db="EMBL/GenBank/DDBJ databases">
        <authorList>
            <person name="Calderon-Fernandez G.M.Sr."/>
        </authorList>
    </citation>
    <scope>NUCLEOTIDE SEQUENCE</scope>
    <source>
        <strain evidence="1">Int1</strain>
        <tissue evidence="1">Integument</tissue>
    </source>
</reference>
<reference evidence="1" key="2">
    <citation type="journal article" date="2017" name="J. Med. Entomol.">
        <title>Transcriptome Analysis of the Triatoma infestans (Hemiptera: Reduviidae) Integument.</title>
        <authorList>
            <person name="Calderon-Fernandez G.M."/>
            <person name="Moriconi D.E."/>
            <person name="Dulbecco A.B."/>
            <person name="Juarez M.P."/>
        </authorList>
    </citation>
    <scope>NUCLEOTIDE SEQUENCE</scope>
    <source>
        <strain evidence="1">Int1</strain>
        <tissue evidence="1">Integument</tissue>
    </source>
</reference>
<name>A0A170YQ79_TRIIF</name>
<dbReference type="EMBL" id="GEMB01003073">
    <property type="protein sequence ID" value="JAS00135.1"/>
    <property type="molecule type" value="Transcribed_RNA"/>
</dbReference>